<accession>R7U404</accession>
<feature type="compositionally biased region" description="Polar residues" evidence="2">
    <location>
        <begin position="526"/>
        <end position="540"/>
    </location>
</feature>
<evidence type="ECO:0000313" key="4">
    <source>
        <dbReference type="EMBL" id="ELU01075.1"/>
    </source>
</evidence>
<gene>
    <name evidence="4" type="ORF">CAPTEDRAFT_224092</name>
</gene>
<reference evidence="5" key="3">
    <citation type="submission" date="2015-06" db="UniProtKB">
        <authorList>
            <consortium name="EnsemblMetazoa"/>
        </authorList>
    </citation>
    <scope>IDENTIFICATION</scope>
</reference>
<dbReference type="STRING" id="283909.R7U404"/>
<evidence type="ECO:0000313" key="5">
    <source>
        <dbReference type="EnsemblMetazoa" id="CapteP224092"/>
    </source>
</evidence>
<dbReference type="PROSITE" id="PS50001">
    <property type="entry name" value="SH2"/>
    <property type="match status" value="1"/>
</dbReference>
<proteinExistence type="predicted"/>
<dbReference type="OrthoDB" id="6086001at2759"/>
<sequence>MSSGWSWSPSGQSRLVRLPSDPLMSVPHPRRRHSHHMGPVPSMIHGGTLPLNGGPPRAEWFNTLPTKPGHQPHQPISLVQTFIPPAQRRHHSVSSFPPQLVSSRNHCSLPVSPTGSIRSCNLGEVRLVAEDHRSSNDLIAQEQEVCLITEVNSGGLREGDLDPGDSESRIESEPVYADVKEIKMLKAEMCKNSVELSKSSHSSKSDRSRRVSQGHLFYKNDRGRDSPSWFFEECSRDQAEGMLTVGRKYGNVLMRPSSTHKDTGKYVISMRREVSGGTQLNHYSIAVISSGFKIDVDNKHSPMRCLSDVMDFFVSVAGPGTRPMTCNDISTIYGKEDLSQQSQTNAAPLSPTTMHPSWKAPVHQPPQHDSWGAPPAPPAPPHATTLNTRGHVADSIQSAVREMNSSQMPCLSSANDEQTYENLQWRPDAVAMDHNASVISVGASHHHGNYGNSPTEYMTSGGGRSEQYGYQDDAASPHASSERSSYLKPDGWHESPRTAIPGYLSMNGDEGRRPPAALPRPETRLQENNYGQSDSSQYFHHSQTMNQTVPVKSVPSETLMRNQPYQMEPPHHAFNSMHINSHTADVPAPPPPPPIETIPSNVPHPPAPPSMPPAPPVFSPPPPQPPTPSFQPPTPSFQPPTPSYQPAAPSYNPPTSPQRKFSEGNHSLGGGSAALSFEEELAARLKPKREQIYADATILTSN</sequence>
<dbReference type="EMBL" id="AMQN01009423">
    <property type="status" value="NOT_ANNOTATED_CDS"/>
    <property type="molecule type" value="Genomic_DNA"/>
</dbReference>
<reference evidence="6" key="1">
    <citation type="submission" date="2012-12" db="EMBL/GenBank/DDBJ databases">
        <authorList>
            <person name="Hellsten U."/>
            <person name="Grimwood J."/>
            <person name="Chapman J.A."/>
            <person name="Shapiro H."/>
            <person name="Aerts A."/>
            <person name="Otillar R.P."/>
            <person name="Terry A.Y."/>
            <person name="Boore J.L."/>
            <person name="Simakov O."/>
            <person name="Marletaz F."/>
            <person name="Cho S.-J."/>
            <person name="Edsinger-Gonzales E."/>
            <person name="Havlak P."/>
            <person name="Kuo D.-H."/>
            <person name="Larsson T."/>
            <person name="Lv J."/>
            <person name="Arendt D."/>
            <person name="Savage R."/>
            <person name="Osoegawa K."/>
            <person name="de Jong P."/>
            <person name="Lindberg D.R."/>
            <person name="Seaver E.C."/>
            <person name="Weisblat D.A."/>
            <person name="Putnam N.H."/>
            <person name="Grigoriev I.V."/>
            <person name="Rokhsar D.S."/>
        </authorList>
    </citation>
    <scope>NUCLEOTIDE SEQUENCE</scope>
    <source>
        <strain evidence="6">I ESC-2004</strain>
    </source>
</reference>
<dbReference type="SMART" id="SM00252">
    <property type="entry name" value="SH2"/>
    <property type="match status" value="1"/>
</dbReference>
<dbReference type="Proteomes" id="UP000014760">
    <property type="component" value="Unassembled WGS sequence"/>
</dbReference>
<keyword evidence="6" id="KW-1185">Reference proteome</keyword>
<dbReference type="GO" id="GO:0019901">
    <property type="term" value="F:protein kinase binding"/>
    <property type="evidence" value="ECO:0007669"/>
    <property type="project" value="TreeGrafter"/>
</dbReference>
<feature type="region of interest" description="Disordered" evidence="2">
    <location>
        <begin position="581"/>
        <end position="672"/>
    </location>
</feature>
<feature type="compositionally biased region" description="Low complexity" evidence="2">
    <location>
        <begin position="1"/>
        <end position="13"/>
    </location>
</feature>
<feature type="region of interest" description="Disordered" evidence="2">
    <location>
        <begin position="337"/>
        <end position="387"/>
    </location>
</feature>
<dbReference type="InterPro" id="IPR036860">
    <property type="entry name" value="SH2_dom_sf"/>
</dbReference>
<feature type="region of interest" description="Disordered" evidence="2">
    <location>
        <begin position="1"/>
        <end position="41"/>
    </location>
</feature>
<dbReference type="HOGENOM" id="CLU_392913_0_0_1"/>
<dbReference type="GO" id="GO:0050861">
    <property type="term" value="P:positive regulation of B cell receptor signaling pathway"/>
    <property type="evidence" value="ECO:0007669"/>
    <property type="project" value="TreeGrafter"/>
</dbReference>
<dbReference type="Pfam" id="PF00017">
    <property type="entry name" value="SH2"/>
    <property type="match status" value="1"/>
</dbReference>
<evidence type="ECO:0000256" key="1">
    <source>
        <dbReference type="PROSITE-ProRule" id="PRU00191"/>
    </source>
</evidence>
<dbReference type="PANTHER" id="PTHR16186:SF12">
    <property type="entry name" value="F379 RETINA SPECIFIC PROTEIN"/>
    <property type="match status" value="1"/>
</dbReference>
<feature type="domain" description="SH2" evidence="3">
    <location>
        <begin position="229"/>
        <end position="313"/>
    </location>
</feature>
<evidence type="ECO:0000313" key="6">
    <source>
        <dbReference type="Proteomes" id="UP000014760"/>
    </source>
</evidence>
<dbReference type="GO" id="GO:0007169">
    <property type="term" value="P:cell surface receptor protein tyrosine kinase signaling pathway"/>
    <property type="evidence" value="ECO:0007669"/>
    <property type="project" value="TreeGrafter"/>
</dbReference>
<dbReference type="OMA" id="HVSPQRH"/>
<keyword evidence="1" id="KW-0727">SH2 domain</keyword>
<dbReference type="EnsemblMetazoa" id="CapteT224092">
    <property type="protein sequence ID" value="CapteP224092"/>
    <property type="gene ID" value="CapteG224092"/>
</dbReference>
<dbReference type="PANTHER" id="PTHR16186">
    <property type="entry name" value="SIGNAL-TRANSDUCING ADAPTOR PROTEIN-RELATED"/>
    <property type="match status" value="1"/>
</dbReference>
<feature type="region of interest" description="Disordered" evidence="2">
    <location>
        <begin position="195"/>
        <end position="215"/>
    </location>
</feature>
<evidence type="ECO:0000256" key="2">
    <source>
        <dbReference type="SAM" id="MobiDB-lite"/>
    </source>
</evidence>
<reference evidence="4 6" key="2">
    <citation type="journal article" date="2013" name="Nature">
        <title>Insights into bilaterian evolution from three spiralian genomes.</title>
        <authorList>
            <person name="Simakov O."/>
            <person name="Marletaz F."/>
            <person name="Cho S.J."/>
            <person name="Edsinger-Gonzales E."/>
            <person name="Havlak P."/>
            <person name="Hellsten U."/>
            <person name="Kuo D.H."/>
            <person name="Larsson T."/>
            <person name="Lv J."/>
            <person name="Arendt D."/>
            <person name="Savage R."/>
            <person name="Osoegawa K."/>
            <person name="de Jong P."/>
            <person name="Grimwood J."/>
            <person name="Chapman J.A."/>
            <person name="Shapiro H."/>
            <person name="Aerts A."/>
            <person name="Otillar R.P."/>
            <person name="Terry A.Y."/>
            <person name="Boore J.L."/>
            <person name="Grigoriev I.V."/>
            <person name="Lindberg D.R."/>
            <person name="Seaver E.C."/>
            <person name="Weisblat D.A."/>
            <person name="Putnam N.H."/>
            <person name="Rokhsar D.S."/>
        </authorList>
    </citation>
    <scope>NUCLEOTIDE SEQUENCE</scope>
    <source>
        <strain evidence="4 6">I ESC-2004</strain>
    </source>
</reference>
<name>R7U404_CAPTE</name>
<evidence type="ECO:0000259" key="3">
    <source>
        <dbReference type="PROSITE" id="PS50001"/>
    </source>
</evidence>
<organism evidence="4">
    <name type="scientific">Capitella teleta</name>
    <name type="common">Polychaete worm</name>
    <dbReference type="NCBI Taxonomy" id="283909"/>
    <lineage>
        <taxon>Eukaryota</taxon>
        <taxon>Metazoa</taxon>
        <taxon>Spiralia</taxon>
        <taxon>Lophotrochozoa</taxon>
        <taxon>Annelida</taxon>
        <taxon>Polychaeta</taxon>
        <taxon>Sedentaria</taxon>
        <taxon>Scolecida</taxon>
        <taxon>Capitellidae</taxon>
        <taxon>Capitella</taxon>
    </lineage>
</organism>
<dbReference type="CDD" id="cd00173">
    <property type="entry name" value="SH2"/>
    <property type="match status" value="1"/>
</dbReference>
<feature type="compositionally biased region" description="Polar residues" evidence="2">
    <location>
        <begin position="339"/>
        <end position="355"/>
    </location>
</feature>
<dbReference type="PRINTS" id="PR01217">
    <property type="entry name" value="PRICHEXTENSN"/>
</dbReference>
<dbReference type="GO" id="GO:0035591">
    <property type="term" value="F:signaling adaptor activity"/>
    <property type="evidence" value="ECO:0007669"/>
    <property type="project" value="InterPro"/>
</dbReference>
<dbReference type="InterPro" id="IPR000980">
    <property type="entry name" value="SH2"/>
</dbReference>
<dbReference type="InterPro" id="IPR039111">
    <property type="entry name" value="STAP1/STAP2"/>
</dbReference>
<dbReference type="SUPFAM" id="SSF55550">
    <property type="entry name" value="SH2 domain"/>
    <property type="match status" value="1"/>
</dbReference>
<dbReference type="Gene3D" id="3.30.505.10">
    <property type="entry name" value="SH2 domain"/>
    <property type="match status" value="1"/>
</dbReference>
<feature type="compositionally biased region" description="Pro residues" evidence="2">
    <location>
        <begin position="587"/>
        <end position="643"/>
    </location>
</feature>
<feature type="region of interest" description="Disordered" evidence="2">
    <location>
        <begin position="443"/>
        <end position="540"/>
    </location>
</feature>
<dbReference type="AlphaFoldDB" id="R7U404"/>
<protein>
    <recommendedName>
        <fullName evidence="3">SH2 domain-containing protein</fullName>
    </recommendedName>
</protein>
<dbReference type="EMBL" id="KB305379">
    <property type="protein sequence ID" value="ELU01075.1"/>
    <property type="molecule type" value="Genomic_DNA"/>
</dbReference>